<name>A0A9I9CKJ3_CUCME</name>
<evidence type="ECO:0000313" key="2">
    <source>
        <dbReference type="EnsemblPlants" id="MELO3C005092.2.1"/>
    </source>
</evidence>
<accession>A0A9I9CKJ3</accession>
<organism evidence="2">
    <name type="scientific">Cucumis melo</name>
    <name type="common">Muskmelon</name>
    <dbReference type="NCBI Taxonomy" id="3656"/>
    <lineage>
        <taxon>Eukaryota</taxon>
        <taxon>Viridiplantae</taxon>
        <taxon>Streptophyta</taxon>
        <taxon>Embryophyta</taxon>
        <taxon>Tracheophyta</taxon>
        <taxon>Spermatophyta</taxon>
        <taxon>Magnoliopsida</taxon>
        <taxon>eudicotyledons</taxon>
        <taxon>Gunneridae</taxon>
        <taxon>Pentapetalae</taxon>
        <taxon>rosids</taxon>
        <taxon>fabids</taxon>
        <taxon>Cucurbitales</taxon>
        <taxon>Cucurbitaceae</taxon>
        <taxon>Benincaseae</taxon>
        <taxon>Cucumis</taxon>
    </lineage>
</organism>
<evidence type="ECO:0000256" key="1">
    <source>
        <dbReference type="SAM" id="MobiDB-lite"/>
    </source>
</evidence>
<dbReference type="EnsemblPlants" id="MELO3C005092.2.1">
    <property type="protein sequence ID" value="MELO3C005092.2.1"/>
    <property type="gene ID" value="MELO3C005092.2"/>
</dbReference>
<dbReference type="AlphaFoldDB" id="A0A9I9CKJ3"/>
<dbReference type="Gramene" id="MELO3C005092.2.1">
    <property type="protein sequence ID" value="MELO3C005092.2.1"/>
    <property type="gene ID" value="MELO3C005092.2"/>
</dbReference>
<sequence>MKKKGEEKKPDQTNQPFDCWTDRLCWKQQLKSIFQLPADLWSVWGGLVGKPASSGGRGRFSNQTAPNRPQVDTEVGRSVFQPRPPDAHL</sequence>
<proteinExistence type="predicted"/>
<feature type="region of interest" description="Disordered" evidence="1">
    <location>
        <begin position="52"/>
        <end position="89"/>
    </location>
</feature>
<protein>
    <submittedName>
        <fullName evidence="2">Uncharacterized protein</fullName>
    </submittedName>
</protein>
<reference evidence="2" key="1">
    <citation type="submission" date="2023-03" db="UniProtKB">
        <authorList>
            <consortium name="EnsemblPlants"/>
        </authorList>
    </citation>
    <scope>IDENTIFICATION</scope>
</reference>